<dbReference type="EMBL" id="JACWUN010000017">
    <property type="protein sequence ID" value="MBD1401601.1"/>
    <property type="molecule type" value="Genomic_DNA"/>
</dbReference>
<evidence type="ECO:0000259" key="1">
    <source>
        <dbReference type="Pfam" id="PF13462"/>
    </source>
</evidence>
<dbReference type="Gene3D" id="3.40.30.10">
    <property type="entry name" value="Glutaredoxin"/>
    <property type="match status" value="1"/>
</dbReference>
<organism evidence="2 3">
    <name type="scientific">Pelovirga terrestris</name>
    <dbReference type="NCBI Taxonomy" id="2771352"/>
    <lineage>
        <taxon>Bacteria</taxon>
        <taxon>Pseudomonadati</taxon>
        <taxon>Thermodesulfobacteriota</taxon>
        <taxon>Desulfuromonadia</taxon>
        <taxon>Geobacterales</taxon>
        <taxon>Geobacteraceae</taxon>
        <taxon>Pelovirga</taxon>
    </lineage>
</organism>
<name>A0A8J6QY86_9BACT</name>
<dbReference type="AlphaFoldDB" id="A0A8J6QY86"/>
<evidence type="ECO:0000313" key="3">
    <source>
        <dbReference type="Proteomes" id="UP000632828"/>
    </source>
</evidence>
<proteinExistence type="predicted"/>
<dbReference type="Proteomes" id="UP000632828">
    <property type="component" value="Unassembled WGS sequence"/>
</dbReference>
<sequence length="218" mass="24815">MKYALVGITCLVLVLAFVVGNNYYQEQQAQKYGFLAAENAELFIRDHSRTFGSDDAKVYLVEFMDPACETCAAFAPFIKQIMDANPGKIKLVLRYAPFHDGADDFVKILEAAAMQGKYWETLNLMFATQNIWANHHNYQPERLWEILPRAGVDIEQIKKDMHDPAIAKIIAQDMADVRALDVQKTPGYFVNGKPLQVFGYRQLSELIQSELIAQYPKE</sequence>
<evidence type="ECO:0000313" key="2">
    <source>
        <dbReference type="EMBL" id="MBD1401601.1"/>
    </source>
</evidence>
<reference evidence="2" key="1">
    <citation type="submission" date="2020-09" db="EMBL/GenBank/DDBJ databases">
        <title>Pelobacter alkaliphilus sp. nov., a novel anaerobic arsenate-reducing bacterium from terrestrial mud volcano.</title>
        <authorList>
            <person name="Khomyakova M.A."/>
            <person name="Merkel A.Y."/>
            <person name="Slobodkin A.I."/>
        </authorList>
    </citation>
    <scope>NUCLEOTIDE SEQUENCE</scope>
    <source>
        <strain evidence="2">M08fum</strain>
    </source>
</reference>
<comment type="caution">
    <text evidence="2">The sequence shown here is derived from an EMBL/GenBank/DDBJ whole genome shotgun (WGS) entry which is preliminary data.</text>
</comment>
<gene>
    <name evidence="2" type="ORF">ICT70_13115</name>
</gene>
<accession>A0A8J6QY86</accession>
<dbReference type="SUPFAM" id="SSF52833">
    <property type="entry name" value="Thioredoxin-like"/>
    <property type="match status" value="1"/>
</dbReference>
<dbReference type="Pfam" id="PF13462">
    <property type="entry name" value="Thioredoxin_4"/>
    <property type="match status" value="1"/>
</dbReference>
<dbReference type="InterPro" id="IPR036249">
    <property type="entry name" value="Thioredoxin-like_sf"/>
</dbReference>
<dbReference type="RefSeq" id="WP_191157376.1">
    <property type="nucleotide sequence ID" value="NZ_JACWUN010000017.1"/>
</dbReference>
<feature type="domain" description="Thioredoxin-like fold" evidence="1">
    <location>
        <begin position="48"/>
        <end position="208"/>
    </location>
</feature>
<keyword evidence="3" id="KW-1185">Reference proteome</keyword>
<protein>
    <submittedName>
        <fullName evidence="2">Thioredoxin domain-containing protein</fullName>
    </submittedName>
</protein>
<dbReference type="InterPro" id="IPR012336">
    <property type="entry name" value="Thioredoxin-like_fold"/>
</dbReference>